<evidence type="ECO:0000256" key="6">
    <source>
        <dbReference type="SAM" id="MobiDB-lite"/>
    </source>
</evidence>
<feature type="domain" description="Phosphatidylglycerol lysyltransferase C-terminal" evidence="7">
    <location>
        <begin position="2"/>
        <end position="136"/>
    </location>
</feature>
<dbReference type="EMBL" id="AP021906">
    <property type="protein sequence ID" value="BBP87951.1"/>
    <property type="molecule type" value="Genomic_DNA"/>
</dbReference>
<keyword evidence="2" id="KW-1003">Cell membrane</keyword>
<feature type="region of interest" description="Disordered" evidence="6">
    <location>
        <begin position="146"/>
        <end position="165"/>
    </location>
</feature>
<gene>
    <name evidence="8" type="ORF">BsIDN1_15690</name>
</gene>
<dbReference type="PANTHER" id="PTHR34697">
    <property type="entry name" value="PHOSPHATIDYLGLYCEROL LYSYLTRANSFERASE"/>
    <property type="match status" value="1"/>
</dbReference>
<evidence type="ECO:0000256" key="4">
    <source>
        <dbReference type="ARBA" id="ARBA00022989"/>
    </source>
</evidence>
<keyword evidence="4" id="KW-1133">Transmembrane helix</keyword>
<dbReference type="AlphaFoldDB" id="A0A5S9M4T5"/>
<name>A0A5S9M4T5_BACIA</name>
<dbReference type="PANTHER" id="PTHR34697:SF2">
    <property type="entry name" value="PHOSPHATIDYLGLYCEROL LYSYLTRANSFERASE"/>
    <property type="match status" value="1"/>
</dbReference>
<keyword evidence="5" id="KW-0472">Membrane</keyword>
<protein>
    <recommendedName>
        <fullName evidence="7">Phosphatidylglycerol lysyltransferase C-terminal domain-containing protein</fullName>
    </recommendedName>
</protein>
<dbReference type="GO" id="GO:0055091">
    <property type="term" value="P:phospholipid homeostasis"/>
    <property type="evidence" value="ECO:0007669"/>
    <property type="project" value="TreeGrafter"/>
</dbReference>
<evidence type="ECO:0000256" key="1">
    <source>
        <dbReference type="ARBA" id="ARBA00004651"/>
    </source>
</evidence>
<dbReference type="InterPro" id="IPR024320">
    <property type="entry name" value="LPG_synthase_C"/>
</dbReference>
<keyword evidence="3" id="KW-0812">Transmembrane</keyword>
<evidence type="ECO:0000259" key="7">
    <source>
        <dbReference type="Pfam" id="PF09924"/>
    </source>
</evidence>
<reference evidence="8 9" key="1">
    <citation type="submission" date="2019-12" db="EMBL/GenBank/DDBJ databases">
        <title>Full genome sequence of a Bacillus safensis strain isolated from commercially available natto in Indonesia.</title>
        <authorList>
            <person name="Yoshida M."/>
            <person name="Uomi M."/>
            <person name="Waturangi D."/>
            <person name="Ekaputri J.J."/>
            <person name="Setiamarga D.H.E."/>
        </authorList>
    </citation>
    <scope>NUCLEOTIDE SEQUENCE [LARGE SCALE GENOMIC DNA]</scope>
    <source>
        <strain evidence="8 9">IDN1</strain>
    </source>
</reference>
<dbReference type="Pfam" id="PF09924">
    <property type="entry name" value="LPG_synthase_C"/>
    <property type="match status" value="1"/>
</dbReference>
<dbReference type="Proteomes" id="UP000464658">
    <property type="component" value="Chromosome"/>
</dbReference>
<evidence type="ECO:0000313" key="9">
    <source>
        <dbReference type="Proteomes" id="UP000464658"/>
    </source>
</evidence>
<evidence type="ECO:0000256" key="2">
    <source>
        <dbReference type="ARBA" id="ARBA00022475"/>
    </source>
</evidence>
<accession>A0A5S9M4T5</accession>
<sequence length="165" mass="19303">MLQFGRIGRCVIVLGDPSGREASYPLVLEEFLQETEKAGYRVAFFYQVEREGMALYHDLGFHFFKLGEEAMVDLETFTLSGKKKNQIYELWRINLNEKATPFEMLEPPFSNELISTLKQISDSWLGKKKKKRIFARLFSRRLSSKSTDCDSKKRMNKGRSFPLYH</sequence>
<evidence type="ECO:0000256" key="3">
    <source>
        <dbReference type="ARBA" id="ARBA00022692"/>
    </source>
</evidence>
<dbReference type="GO" id="GO:0016755">
    <property type="term" value="F:aminoacyltransferase activity"/>
    <property type="evidence" value="ECO:0007669"/>
    <property type="project" value="TreeGrafter"/>
</dbReference>
<evidence type="ECO:0000313" key="8">
    <source>
        <dbReference type="EMBL" id="BBP87951.1"/>
    </source>
</evidence>
<proteinExistence type="predicted"/>
<dbReference type="GO" id="GO:0005886">
    <property type="term" value="C:plasma membrane"/>
    <property type="evidence" value="ECO:0007669"/>
    <property type="project" value="UniProtKB-SubCell"/>
</dbReference>
<evidence type="ECO:0000256" key="5">
    <source>
        <dbReference type="ARBA" id="ARBA00023136"/>
    </source>
</evidence>
<comment type="subcellular location">
    <subcellularLocation>
        <location evidence="1">Cell membrane</location>
        <topology evidence="1">Multi-pass membrane protein</topology>
    </subcellularLocation>
</comment>
<organism evidence="8 9">
    <name type="scientific">Bacillus safensis</name>
    <dbReference type="NCBI Taxonomy" id="561879"/>
    <lineage>
        <taxon>Bacteria</taxon>
        <taxon>Bacillati</taxon>
        <taxon>Bacillota</taxon>
        <taxon>Bacilli</taxon>
        <taxon>Bacillales</taxon>
        <taxon>Bacillaceae</taxon>
        <taxon>Bacillus</taxon>
    </lineage>
</organism>
<dbReference type="InterPro" id="IPR051211">
    <property type="entry name" value="PG_lysyltransferase"/>
</dbReference>